<feature type="transmembrane region" description="Helical" evidence="5">
    <location>
        <begin position="51"/>
        <end position="68"/>
    </location>
</feature>
<dbReference type="PANTHER" id="PTHR10783:SF46">
    <property type="entry name" value="PROTEIN ERD1 HOMOLOG 2"/>
    <property type="match status" value="1"/>
</dbReference>
<reference evidence="8 10" key="3">
    <citation type="journal article" date="2016" name="Proc. Natl. Acad. Sci. U.S.A.">
        <title>Comparative genomics of biotechnologically important yeasts.</title>
        <authorList>
            <person name="Riley R."/>
            <person name="Haridas S."/>
            <person name="Wolfe K.H."/>
            <person name="Lopes M.R."/>
            <person name="Hittinger C.T."/>
            <person name="Goeker M."/>
            <person name="Salamov A.A."/>
            <person name="Wisecaver J.H."/>
            <person name="Long T.M."/>
            <person name="Calvey C.H."/>
            <person name="Aerts A.L."/>
            <person name="Barry K.W."/>
            <person name="Choi C."/>
            <person name="Clum A."/>
            <person name="Coughlan A.Y."/>
            <person name="Deshpande S."/>
            <person name="Douglass A.P."/>
            <person name="Hanson S.J."/>
            <person name="Klenk H.-P."/>
            <person name="LaButti K.M."/>
            <person name="Lapidus A."/>
            <person name="Lindquist E.A."/>
            <person name="Lipzen A.M."/>
            <person name="Meier-Kolthoff J.P."/>
            <person name="Ohm R.A."/>
            <person name="Otillar R.P."/>
            <person name="Pangilinan J.L."/>
            <person name="Peng Y."/>
            <person name="Rokas A."/>
            <person name="Rosa C.A."/>
            <person name="Scheuner C."/>
            <person name="Sibirny A.A."/>
            <person name="Slot J.C."/>
            <person name="Stielow J.B."/>
            <person name="Sun H."/>
            <person name="Kurtzman C.P."/>
            <person name="Blackwell M."/>
            <person name="Grigoriev I.V."/>
            <person name="Jeffries T.W."/>
        </authorList>
    </citation>
    <scope>NUCLEOTIDE SEQUENCE [LARGE SCALE GENOMIC DNA]</scope>
    <source>
        <strain evidence="10">ATCC 18201 / CBS 1600 / BCRC 20928 / JCM 3617 / NBRC 0987 / NRRL Y-1542</strain>
        <strain evidence="8">NRRL Y-1542</strain>
    </source>
</reference>
<proteinExistence type="predicted"/>
<accession>A0A1E4S1Y9</accession>
<dbReference type="InterPro" id="IPR004342">
    <property type="entry name" value="EXS_C"/>
</dbReference>
<dbReference type="OMA" id="FRRWIWI"/>
<reference evidence="7" key="1">
    <citation type="submission" date="2014-12" db="EMBL/GenBank/DDBJ databases">
        <authorList>
            <person name="Jaenicke S."/>
        </authorList>
    </citation>
    <scope>NUCLEOTIDE SEQUENCE [LARGE SCALE GENOMIC DNA]</scope>
    <source>
        <strain evidence="7">CBS1600</strain>
    </source>
</reference>
<reference evidence="9" key="2">
    <citation type="journal article" date="2015" name="J. Biotechnol.">
        <title>The structure of the Cyberlindnera jadinii genome and its relation to Candida utilis analyzed by the occurrence of single nucleotide polymorphisms.</title>
        <authorList>
            <person name="Rupp O."/>
            <person name="Brinkrolf K."/>
            <person name="Buerth C."/>
            <person name="Kunigo M."/>
            <person name="Schneider J."/>
            <person name="Jaenicke S."/>
            <person name="Goesmann A."/>
            <person name="Puehler A."/>
            <person name="Jaeger K.-E."/>
            <person name="Ernst J.F."/>
        </authorList>
    </citation>
    <scope>NUCLEOTIDE SEQUENCE [LARGE SCALE GENOMIC DNA]</scope>
    <source>
        <strain evidence="9">ATCC 18201 / CBS 1600 / BCRC 20928 / JCM 3617 / NBRC 0987 / NRRL Y-1542</strain>
    </source>
</reference>
<evidence type="ECO:0000256" key="2">
    <source>
        <dbReference type="ARBA" id="ARBA00022692"/>
    </source>
</evidence>
<name>A0A0H5C6H2_CYBJN</name>
<keyword evidence="10" id="KW-1185">Reference proteome</keyword>
<dbReference type="Proteomes" id="UP000038830">
    <property type="component" value="Unassembled WGS sequence"/>
</dbReference>
<evidence type="ECO:0000313" key="8">
    <source>
        <dbReference type="EMBL" id="ODV73482.1"/>
    </source>
</evidence>
<dbReference type="EMBL" id="KV453930">
    <property type="protein sequence ID" value="ODV73482.1"/>
    <property type="molecule type" value="Genomic_DNA"/>
</dbReference>
<keyword evidence="4 5" id="KW-0472">Membrane</keyword>
<protein>
    <submittedName>
        <fullName evidence="8">EXS-domain-containing protein</fullName>
    </submittedName>
</protein>
<dbReference type="EMBL" id="CDQK01000004">
    <property type="protein sequence ID" value="CEP23623.1"/>
    <property type="molecule type" value="Genomic_DNA"/>
</dbReference>
<feature type="transmembrane region" description="Helical" evidence="5">
    <location>
        <begin position="231"/>
        <end position="254"/>
    </location>
</feature>
<dbReference type="OrthoDB" id="2159384at2759"/>
<evidence type="ECO:0000259" key="6">
    <source>
        <dbReference type="PROSITE" id="PS51380"/>
    </source>
</evidence>
<accession>A0A0H5C6H2</accession>
<evidence type="ECO:0000256" key="5">
    <source>
        <dbReference type="SAM" id="Phobius"/>
    </source>
</evidence>
<evidence type="ECO:0000256" key="3">
    <source>
        <dbReference type="ARBA" id="ARBA00022989"/>
    </source>
</evidence>
<feature type="domain" description="EXS" evidence="6">
    <location>
        <begin position="165"/>
        <end position="334"/>
    </location>
</feature>
<dbReference type="STRING" id="983966.A0A0H5C6H2"/>
<dbReference type="GO" id="GO:0016020">
    <property type="term" value="C:membrane"/>
    <property type="evidence" value="ECO:0007669"/>
    <property type="project" value="UniProtKB-SubCell"/>
</dbReference>
<dbReference type="PROSITE" id="PS51380">
    <property type="entry name" value="EXS"/>
    <property type="match status" value="1"/>
</dbReference>
<gene>
    <name evidence="7" type="ORF">BN1211_4258</name>
    <name evidence="8" type="ORF">CYBJADRAFT_172895</name>
</gene>
<feature type="transmembrane region" description="Helical" evidence="5">
    <location>
        <begin position="266"/>
        <end position="286"/>
    </location>
</feature>
<dbReference type="AlphaFoldDB" id="A0A0H5C6H2"/>
<evidence type="ECO:0000313" key="10">
    <source>
        <dbReference type="Proteomes" id="UP000094389"/>
    </source>
</evidence>
<evidence type="ECO:0000256" key="4">
    <source>
        <dbReference type="ARBA" id="ARBA00023136"/>
    </source>
</evidence>
<comment type="subcellular location">
    <subcellularLocation>
        <location evidence="1">Membrane</location>
        <topology evidence="1">Multi-pass membrane protein</topology>
    </subcellularLocation>
</comment>
<dbReference type="PANTHER" id="PTHR10783">
    <property type="entry name" value="XENOTROPIC AND POLYTROPIC RETROVIRUS RECEPTOR 1-RELATED"/>
    <property type="match status" value="1"/>
</dbReference>
<sequence>MVLTDQIPLPFRVVLLISLISWFWCLVVVVCERRGIQVNKVFKFETTTAGYGRYVTLSGVSLLVFLLYSTFHNYDDDSLSPWDFIPLLLILWCVYYLVSTSKRLRTTAIRDIKGGINRDIRTNDIVFSDTLTSCSKILVDCAIYVCHLLNGVTCLPKSSGPKLDRRCGQNYLLDSIVGSLPNLIRISQCLTEWRVTNDTQHIGNFFKYCSNLPMVMINVLIQYNYNLNSIWVLFAVVNSCYTFYWDLVNDWALFKRQRRFLYPKKLYLVVVLYDLFGRFIWIAKFFKNDILFHTENGWFYLELIELFRRWLWILVKLEVDYITMEKDFGSGIPL</sequence>
<keyword evidence="3 5" id="KW-1133">Transmembrane helix</keyword>
<dbReference type="Proteomes" id="UP000094389">
    <property type="component" value="Unassembled WGS sequence"/>
</dbReference>
<evidence type="ECO:0000256" key="1">
    <source>
        <dbReference type="ARBA" id="ARBA00004141"/>
    </source>
</evidence>
<keyword evidence="2 5" id="KW-0812">Transmembrane</keyword>
<evidence type="ECO:0000313" key="7">
    <source>
        <dbReference type="EMBL" id="CEP23623.1"/>
    </source>
</evidence>
<dbReference type="Pfam" id="PF03124">
    <property type="entry name" value="EXS"/>
    <property type="match status" value="1"/>
</dbReference>
<organism evidence="7 9">
    <name type="scientific">Cyberlindnera jadinii (strain ATCC 18201 / CBS 1600 / BCRC 20928 / JCM 3617 / NBRC 0987 / NRRL Y-1542)</name>
    <name type="common">Torula yeast</name>
    <name type="synonym">Candida utilis</name>
    <dbReference type="NCBI Taxonomy" id="983966"/>
    <lineage>
        <taxon>Eukaryota</taxon>
        <taxon>Fungi</taxon>
        <taxon>Dikarya</taxon>
        <taxon>Ascomycota</taxon>
        <taxon>Saccharomycotina</taxon>
        <taxon>Saccharomycetes</taxon>
        <taxon>Phaffomycetales</taxon>
        <taxon>Phaffomycetaceae</taxon>
        <taxon>Cyberlindnera</taxon>
    </lineage>
</organism>
<evidence type="ECO:0000313" key="9">
    <source>
        <dbReference type="Proteomes" id="UP000038830"/>
    </source>
</evidence>
<feature type="transmembrane region" description="Helical" evidence="5">
    <location>
        <begin position="12"/>
        <end position="31"/>
    </location>
</feature>
<dbReference type="GO" id="GO:0005737">
    <property type="term" value="C:cytoplasm"/>
    <property type="evidence" value="ECO:0007669"/>
    <property type="project" value="TreeGrafter"/>
</dbReference>
<feature type="transmembrane region" description="Helical" evidence="5">
    <location>
        <begin position="80"/>
        <end position="98"/>
    </location>
</feature>